<sequence length="169" mass="17949">MNVLGMSTGGSLALQLAADHPQLIARLVPGGTACTLGPIGKRAQRAYIDRARRGQRPSPALAELVTGSAIGRALIKTARLADGRKDHTDAATMLNAEDGYDLRGRLHDVKAPTLLIQSEKDVAYPLEPARRTARGIPGARLITYPGRSHAATFTDKRFASDAPAFLLDG</sequence>
<dbReference type="Gene3D" id="3.40.50.1820">
    <property type="entry name" value="alpha/beta hydrolase"/>
    <property type="match status" value="1"/>
</dbReference>
<dbReference type="AlphaFoldDB" id="A0A5C4VIS6"/>
<dbReference type="OrthoDB" id="9802489at2"/>
<dbReference type="InterPro" id="IPR050471">
    <property type="entry name" value="AB_hydrolase"/>
</dbReference>
<evidence type="ECO:0000259" key="1">
    <source>
        <dbReference type="Pfam" id="PF12146"/>
    </source>
</evidence>
<name>A0A5C4VIS6_9ACTN</name>
<dbReference type="InterPro" id="IPR029058">
    <property type="entry name" value="AB_hydrolase_fold"/>
</dbReference>
<accession>A0A5C4VIS6</accession>
<evidence type="ECO:0000313" key="3">
    <source>
        <dbReference type="Proteomes" id="UP000312512"/>
    </source>
</evidence>
<organism evidence="2 3">
    <name type="scientific">Nonomuraea phyllanthi</name>
    <dbReference type="NCBI Taxonomy" id="2219224"/>
    <lineage>
        <taxon>Bacteria</taxon>
        <taxon>Bacillati</taxon>
        <taxon>Actinomycetota</taxon>
        <taxon>Actinomycetes</taxon>
        <taxon>Streptosporangiales</taxon>
        <taxon>Streptosporangiaceae</taxon>
        <taxon>Nonomuraea</taxon>
    </lineage>
</organism>
<reference evidence="2 3" key="1">
    <citation type="submission" date="2019-10" db="EMBL/GenBank/DDBJ databases">
        <title>Nonomuraea sp. nov., isolated from Phyllanthus amarus.</title>
        <authorList>
            <person name="Klykleung N."/>
            <person name="Tanasupawat S."/>
        </authorList>
    </citation>
    <scope>NUCLEOTIDE SEQUENCE [LARGE SCALE GENOMIC DNA]</scope>
    <source>
        <strain evidence="2 3">PA1-10</strain>
    </source>
</reference>
<dbReference type="InterPro" id="IPR022742">
    <property type="entry name" value="Hydrolase_4"/>
</dbReference>
<dbReference type="SUPFAM" id="SSF53474">
    <property type="entry name" value="alpha/beta-Hydrolases"/>
    <property type="match status" value="1"/>
</dbReference>
<dbReference type="PANTHER" id="PTHR43433:SF5">
    <property type="entry name" value="AB HYDROLASE-1 DOMAIN-CONTAINING PROTEIN"/>
    <property type="match status" value="1"/>
</dbReference>
<dbReference type="Proteomes" id="UP000312512">
    <property type="component" value="Unassembled WGS sequence"/>
</dbReference>
<protein>
    <recommendedName>
        <fullName evidence="1">Serine aminopeptidase S33 domain-containing protein</fullName>
    </recommendedName>
</protein>
<comment type="caution">
    <text evidence="2">The sequence shown here is derived from an EMBL/GenBank/DDBJ whole genome shotgun (WGS) entry which is preliminary data.</text>
</comment>
<keyword evidence="3" id="KW-1185">Reference proteome</keyword>
<dbReference type="InterPro" id="IPR000073">
    <property type="entry name" value="AB_hydrolase_1"/>
</dbReference>
<gene>
    <name evidence="2" type="ORF">FH608_041610</name>
</gene>
<proteinExistence type="predicted"/>
<dbReference type="RefSeq" id="WP_139636241.1">
    <property type="nucleotide sequence ID" value="NZ_VDLX02000022.1"/>
</dbReference>
<dbReference type="GO" id="GO:0003824">
    <property type="term" value="F:catalytic activity"/>
    <property type="evidence" value="ECO:0007669"/>
    <property type="project" value="UniProtKB-ARBA"/>
</dbReference>
<feature type="domain" description="Serine aminopeptidase S33" evidence="1">
    <location>
        <begin position="3"/>
        <end position="151"/>
    </location>
</feature>
<dbReference type="EMBL" id="VDLX02000022">
    <property type="protein sequence ID" value="KAB8188981.1"/>
    <property type="molecule type" value="Genomic_DNA"/>
</dbReference>
<dbReference type="PRINTS" id="PR00111">
    <property type="entry name" value="ABHYDROLASE"/>
</dbReference>
<dbReference type="Pfam" id="PF12146">
    <property type="entry name" value="Hydrolase_4"/>
    <property type="match status" value="1"/>
</dbReference>
<dbReference type="PANTHER" id="PTHR43433">
    <property type="entry name" value="HYDROLASE, ALPHA/BETA FOLD FAMILY PROTEIN"/>
    <property type="match status" value="1"/>
</dbReference>
<evidence type="ECO:0000313" key="2">
    <source>
        <dbReference type="EMBL" id="KAB8188981.1"/>
    </source>
</evidence>